<proteinExistence type="predicted"/>
<protein>
    <submittedName>
        <fullName evidence="4">Porin family protein</fullName>
    </submittedName>
</protein>
<dbReference type="SUPFAM" id="SSF56925">
    <property type="entry name" value="OMPA-like"/>
    <property type="match status" value="1"/>
</dbReference>
<dbReference type="Pfam" id="PF13505">
    <property type="entry name" value="OMP_b-brl"/>
    <property type="match status" value="1"/>
</dbReference>
<feature type="domain" description="Outer membrane protein beta-barrel" evidence="3">
    <location>
        <begin position="8"/>
        <end position="180"/>
    </location>
</feature>
<evidence type="ECO:0000256" key="2">
    <source>
        <dbReference type="SAM" id="SignalP"/>
    </source>
</evidence>
<dbReference type="EMBL" id="QKXH01000011">
    <property type="protein sequence ID" value="PZX92307.1"/>
    <property type="molecule type" value="Genomic_DNA"/>
</dbReference>
<dbReference type="OrthoDB" id="952167at2"/>
<gene>
    <name evidence="4" type="ORF">DOS84_15970</name>
</gene>
<evidence type="ECO:0000259" key="3">
    <source>
        <dbReference type="Pfam" id="PF13505"/>
    </source>
</evidence>
<reference evidence="4 5" key="1">
    <citation type="submission" date="2018-06" db="EMBL/GenBank/DDBJ databases">
        <title>Flavobacterium sp IMCC34762, genome.</title>
        <authorList>
            <person name="Joung Y."/>
            <person name="Cho J."/>
            <person name="Song J."/>
        </authorList>
    </citation>
    <scope>NUCLEOTIDE SEQUENCE [LARGE SCALE GENOMIC DNA]</scope>
    <source>
        <strain evidence="4 5">IMCC34762</strain>
    </source>
</reference>
<evidence type="ECO:0000256" key="1">
    <source>
        <dbReference type="ARBA" id="ARBA00022729"/>
    </source>
</evidence>
<accession>A0A2W7UAP9</accession>
<sequence length="191" mass="20265">MKKAIIIVALVFASLANAQKGSVLVAGNIGYYSKNTGDLKSNYFEFAPKVGYQFSENMTVGIEAAIGNSTNSNRNGNTIIEYKENDFKLGAFLRYSQPLAGVFSIFGDLGVGMQSAKSSNNIPFSNDAKGDGFYVGLVPAVGVDLKKGFCLNFSIGGLGYDSLKYDGASDATNTFAFTFGKQASVGISKNF</sequence>
<comment type="caution">
    <text evidence="4">The sequence shown here is derived from an EMBL/GenBank/DDBJ whole genome shotgun (WGS) entry which is preliminary data.</text>
</comment>
<dbReference type="Proteomes" id="UP000249177">
    <property type="component" value="Unassembled WGS sequence"/>
</dbReference>
<dbReference type="InterPro" id="IPR011250">
    <property type="entry name" value="OMP/PagP_B-barrel"/>
</dbReference>
<dbReference type="InterPro" id="IPR027385">
    <property type="entry name" value="Beta-barrel_OMP"/>
</dbReference>
<organism evidence="4 5">
    <name type="scientific">Flavobacterium aquariorum</name>
    <dbReference type="NCBI Taxonomy" id="2217670"/>
    <lineage>
        <taxon>Bacteria</taxon>
        <taxon>Pseudomonadati</taxon>
        <taxon>Bacteroidota</taxon>
        <taxon>Flavobacteriia</taxon>
        <taxon>Flavobacteriales</taxon>
        <taxon>Flavobacteriaceae</taxon>
        <taxon>Flavobacterium</taxon>
    </lineage>
</organism>
<feature type="chain" id="PRO_5015861355" evidence="2">
    <location>
        <begin position="19"/>
        <end position="191"/>
    </location>
</feature>
<feature type="signal peptide" evidence="2">
    <location>
        <begin position="1"/>
        <end position="18"/>
    </location>
</feature>
<evidence type="ECO:0000313" key="5">
    <source>
        <dbReference type="Proteomes" id="UP000249177"/>
    </source>
</evidence>
<name>A0A2W7UAP9_9FLAO</name>
<evidence type="ECO:0000313" key="4">
    <source>
        <dbReference type="EMBL" id="PZX92307.1"/>
    </source>
</evidence>
<keyword evidence="5" id="KW-1185">Reference proteome</keyword>
<dbReference type="RefSeq" id="WP_111411105.1">
    <property type="nucleotide sequence ID" value="NZ_QKXH01000011.1"/>
</dbReference>
<dbReference type="AlphaFoldDB" id="A0A2W7UAP9"/>
<dbReference type="Gene3D" id="2.40.160.20">
    <property type="match status" value="1"/>
</dbReference>
<keyword evidence="1 2" id="KW-0732">Signal</keyword>